<dbReference type="EMBL" id="HBEY01018010">
    <property type="protein sequence ID" value="CAD8605351.1"/>
    <property type="molecule type" value="Transcribed_RNA"/>
</dbReference>
<sequence length="181" mass="20238">MNGSGLKAVFFDFDSTISTPIFIERAQKWAVADNVALFQQMDSTERVANLGGAERIAKLRTLFDALYNSDVALFIVSIGHRKAFVPHLHDVGLLGFFEQSRVYGQDSDELRAVNFVKGKLIEQIMQKHGWRVQDVIFVDDSWDHIQGAHSVCRTLHVVSRKGMTDEQMSGIQQAAFGVPPS</sequence>
<accession>A0A7S0L8I7</accession>
<evidence type="ECO:0000313" key="1">
    <source>
        <dbReference type="EMBL" id="CAD8605351.1"/>
    </source>
</evidence>
<protein>
    <submittedName>
        <fullName evidence="1">Uncharacterized protein</fullName>
    </submittedName>
</protein>
<dbReference type="CDD" id="cd01427">
    <property type="entry name" value="HAD_like"/>
    <property type="match status" value="1"/>
</dbReference>
<dbReference type="SUPFAM" id="SSF56784">
    <property type="entry name" value="HAD-like"/>
    <property type="match status" value="1"/>
</dbReference>
<dbReference type="InterPro" id="IPR036412">
    <property type="entry name" value="HAD-like_sf"/>
</dbReference>
<proteinExistence type="predicted"/>
<dbReference type="InterPro" id="IPR023214">
    <property type="entry name" value="HAD_sf"/>
</dbReference>
<gene>
    <name evidence="1" type="ORF">CPEL01642_LOCUS8686</name>
</gene>
<dbReference type="AlphaFoldDB" id="A0A7S0L8I7"/>
<organism evidence="1">
    <name type="scientific">Coccolithus braarudii</name>
    <dbReference type="NCBI Taxonomy" id="221442"/>
    <lineage>
        <taxon>Eukaryota</taxon>
        <taxon>Haptista</taxon>
        <taxon>Haptophyta</taxon>
        <taxon>Prymnesiophyceae</taxon>
        <taxon>Coccolithales</taxon>
        <taxon>Coccolithaceae</taxon>
        <taxon>Coccolithus</taxon>
    </lineage>
</organism>
<dbReference type="Gene3D" id="3.40.50.1000">
    <property type="entry name" value="HAD superfamily/HAD-like"/>
    <property type="match status" value="1"/>
</dbReference>
<reference evidence="1" key="1">
    <citation type="submission" date="2021-01" db="EMBL/GenBank/DDBJ databases">
        <authorList>
            <person name="Corre E."/>
            <person name="Pelletier E."/>
            <person name="Niang G."/>
            <person name="Scheremetjew M."/>
            <person name="Finn R."/>
            <person name="Kale V."/>
            <person name="Holt S."/>
            <person name="Cochrane G."/>
            <person name="Meng A."/>
            <person name="Brown T."/>
            <person name="Cohen L."/>
        </authorList>
    </citation>
    <scope>NUCLEOTIDE SEQUENCE</scope>
    <source>
        <strain evidence="1">PLY182g</strain>
    </source>
</reference>
<dbReference type="InterPro" id="IPR041492">
    <property type="entry name" value="HAD_2"/>
</dbReference>
<name>A0A7S0L8I7_9EUKA</name>
<dbReference type="Pfam" id="PF13419">
    <property type="entry name" value="HAD_2"/>
    <property type="match status" value="1"/>
</dbReference>